<gene>
    <name evidence="2" type="ORF">NZH93_14210</name>
</gene>
<dbReference type="RefSeq" id="WP_259623513.1">
    <property type="nucleotide sequence ID" value="NZ_JANYMP010000005.1"/>
</dbReference>
<feature type="compositionally biased region" description="Polar residues" evidence="1">
    <location>
        <begin position="31"/>
        <end position="42"/>
    </location>
</feature>
<evidence type="ECO:0000313" key="3">
    <source>
        <dbReference type="Proteomes" id="UP001141259"/>
    </source>
</evidence>
<keyword evidence="3" id="KW-1185">Reference proteome</keyword>
<proteinExistence type="predicted"/>
<dbReference type="EMBL" id="JANYMP010000005">
    <property type="protein sequence ID" value="MCS7478013.1"/>
    <property type="molecule type" value="Genomic_DNA"/>
</dbReference>
<feature type="region of interest" description="Disordered" evidence="1">
    <location>
        <begin position="31"/>
        <end position="50"/>
    </location>
</feature>
<reference evidence="2" key="1">
    <citation type="submission" date="2022-08" db="EMBL/GenBank/DDBJ databases">
        <authorList>
            <person name="Tistechok S."/>
            <person name="Samborskyy M."/>
            <person name="Roman I."/>
        </authorList>
    </citation>
    <scope>NUCLEOTIDE SEQUENCE</scope>
    <source>
        <strain evidence="2">DSM 103496</strain>
    </source>
</reference>
<name>A0A9X2VMN4_9PSEU</name>
<comment type="caution">
    <text evidence="2">The sequence shown here is derived from an EMBL/GenBank/DDBJ whole genome shotgun (WGS) entry which is preliminary data.</text>
</comment>
<evidence type="ECO:0000256" key="1">
    <source>
        <dbReference type="SAM" id="MobiDB-lite"/>
    </source>
</evidence>
<protein>
    <submittedName>
        <fullName evidence="2">Uncharacterized protein</fullName>
    </submittedName>
</protein>
<sequence>MVVATGSFAASGAVPSVAGTVVVSVRSSAARNWTTSNRSSAPLSRDPIRS</sequence>
<accession>A0A9X2VMN4</accession>
<organism evidence="2 3">
    <name type="scientific">Umezawaea endophytica</name>
    <dbReference type="NCBI Taxonomy" id="1654476"/>
    <lineage>
        <taxon>Bacteria</taxon>
        <taxon>Bacillati</taxon>
        <taxon>Actinomycetota</taxon>
        <taxon>Actinomycetes</taxon>
        <taxon>Pseudonocardiales</taxon>
        <taxon>Pseudonocardiaceae</taxon>
        <taxon>Umezawaea</taxon>
    </lineage>
</organism>
<evidence type="ECO:0000313" key="2">
    <source>
        <dbReference type="EMBL" id="MCS7478013.1"/>
    </source>
</evidence>
<dbReference type="Proteomes" id="UP001141259">
    <property type="component" value="Unassembled WGS sequence"/>
</dbReference>
<dbReference type="AlphaFoldDB" id="A0A9X2VMN4"/>